<dbReference type="GO" id="GO:0005524">
    <property type="term" value="F:ATP binding"/>
    <property type="evidence" value="ECO:0007669"/>
    <property type="project" value="UniProtKB-KW"/>
</dbReference>
<organism evidence="11 12">
    <name type="scientific">Trichonephila inaurata madagascariensis</name>
    <dbReference type="NCBI Taxonomy" id="2747483"/>
    <lineage>
        <taxon>Eukaryota</taxon>
        <taxon>Metazoa</taxon>
        <taxon>Ecdysozoa</taxon>
        <taxon>Arthropoda</taxon>
        <taxon>Chelicerata</taxon>
        <taxon>Arachnida</taxon>
        <taxon>Araneae</taxon>
        <taxon>Araneomorphae</taxon>
        <taxon>Entelegynae</taxon>
        <taxon>Araneoidea</taxon>
        <taxon>Nephilidae</taxon>
        <taxon>Trichonephila</taxon>
        <taxon>Trichonephila inaurata</taxon>
    </lineage>
</organism>
<evidence type="ECO:0000256" key="1">
    <source>
        <dbReference type="ARBA" id="ARBA00004127"/>
    </source>
</evidence>
<protein>
    <submittedName>
        <fullName evidence="11">Canalicular multispecific organic anion transporter 1</fullName>
    </submittedName>
</protein>
<evidence type="ECO:0000256" key="5">
    <source>
        <dbReference type="ARBA" id="ARBA00022741"/>
    </source>
</evidence>
<dbReference type="Gene3D" id="1.20.1560.10">
    <property type="entry name" value="ABC transporter type 1, transmembrane domain"/>
    <property type="match status" value="1"/>
</dbReference>
<dbReference type="InterPro" id="IPR050173">
    <property type="entry name" value="ABC_transporter_C-like"/>
</dbReference>
<keyword evidence="4" id="KW-0677">Repeat</keyword>
<feature type="transmembrane region" description="Helical" evidence="9">
    <location>
        <begin position="51"/>
        <end position="69"/>
    </location>
</feature>
<feature type="transmembrane region" description="Helical" evidence="9">
    <location>
        <begin position="89"/>
        <end position="112"/>
    </location>
</feature>
<evidence type="ECO:0000313" key="11">
    <source>
        <dbReference type="EMBL" id="GFS55651.1"/>
    </source>
</evidence>
<dbReference type="Proteomes" id="UP000886998">
    <property type="component" value="Unassembled WGS sequence"/>
</dbReference>
<evidence type="ECO:0000313" key="12">
    <source>
        <dbReference type="Proteomes" id="UP000886998"/>
    </source>
</evidence>
<feature type="domain" description="ABC transmembrane type-1" evidence="10">
    <location>
        <begin position="57"/>
        <end position="203"/>
    </location>
</feature>
<feature type="transmembrane region" description="Helical" evidence="9">
    <location>
        <begin position="175"/>
        <end position="202"/>
    </location>
</feature>
<reference evidence="11" key="1">
    <citation type="submission" date="2020-08" db="EMBL/GenBank/DDBJ databases">
        <title>Multicomponent nature underlies the extraordinary mechanical properties of spider dragline silk.</title>
        <authorList>
            <person name="Kono N."/>
            <person name="Nakamura H."/>
            <person name="Mori M."/>
            <person name="Yoshida Y."/>
            <person name="Ohtoshi R."/>
            <person name="Malay A.D."/>
            <person name="Moran D.A.P."/>
            <person name="Tomita M."/>
            <person name="Numata K."/>
            <person name="Arakawa K."/>
        </authorList>
    </citation>
    <scope>NUCLEOTIDE SEQUENCE</scope>
</reference>
<keyword evidence="8 9" id="KW-0472">Membrane</keyword>
<keyword evidence="6" id="KW-0067">ATP-binding</keyword>
<comment type="caution">
    <text evidence="11">The sequence shown here is derived from an EMBL/GenBank/DDBJ whole genome shotgun (WGS) entry which is preliminary data.</text>
</comment>
<keyword evidence="12" id="KW-1185">Reference proteome</keyword>
<accession>A0A8X6IQ46</accession>
<dbReference type="GO" id="GO:0016020">
    <property type="term" value="C:membrane"/>
    <property type="evidence" value="ECO:0007669"/>
    <property type="project" value="InterPro"/>
</dbReference>
<dbReference type="SUPFAM" id="SSF90123">
    <property type="entry name" value="ABC transporter transmembrane region"/>
    <property type="match status" value="1"/>
</dbReference>
<evidence type="ECO:0000256" key="8">
    <source>
        <dbReference type="ARBA" id="ARBA00023136"/>
    </source>
</evidence>
<evidence type="ECO:0000256" key="6">
    <source>
        <dbReference type="ARBA" id="ARBA00022840"/>
    </source>
</evidence>
<dbReference type="AlphaFoldDB" id="A0A8X6IQ46"/>
<dbReference type="InterPro" id="IPR011527">
    <property type="entry name" value="ABC1_TM_dom"/>
</dbReference>
<dbReference type="Pfam" id="PF00664">
    <property type="entry name" value="ABC_membrane"/>
    <property type="match status" value="1"/>
</dbReference>
<keyword evidence="7 9" id="KW-1133">Transmembrane helix</keyword>
<dbReference type="PROSITE" id="PS50929">
    <property type="entry name" value="ABC_TM1F"/>
    <property type="match status" value="1"/>
</dbReference>
<evidence type="ECO:0000256" key="7">
    <source>
        <dbReference type="ARBA" id="ARBA00022989"/>
    </source>
</evidence>
<feature type="non-terminal residue" evidence="11">
    <location>
        <position position="1"/>
    </location>
</feature>
<keyword evidence="5" id="KW-0547">Nucleotide-binding</keyword>
<dbReference type="PANTHER" id="PTHR24223:SF443">
    <property type="entry name" value="MULTIDRUG-RESISTANCE LIKE PROTEIN 1, ISOFORM I"/>
    <property type="match status" value="1"/>
</dbReference>
<proteinExistence type="predicted"/>
<dbReference type="EMBL" id="BMAV01027040">
    <property type="protein sequence ID" value="GFS55651.1"/>
    <property type="molecule type" value="Genomic_DNA"/>
</dbReference>
<evidence type="ECO:0000256" key="4">
    <source>
        <dbReference type="ARBA" id="ARBA00022737"/>
    </source>
</evidence>
<dbReference type="OrthoDB" id="6508552at2759"/>
<gene>
    <name evidence="11" type="primary">Abcc2</name>
    <name evidence="11" type="ORF">TNIN_25981</name>
</gene>
<evidence type="ECO:0000256" key="9">
    <source>
        <dbReference type="SAM" id="Phobius"/>
    </source>
</evidence>
<sequence>MFSVDLINTVFKITGPFDVGVSFNLNSRDYELAVLPFWACLLSHYFGGNCWLSWLLLSSVGSSLWLSVWSNDSLNPDSASHYSLTDLRLGVYGALGGGEVIFTFLTSIMTNLSCLRAAKILHDGMLEHIMRAPMSFFDTTPLGRILNRFSKDIDTADVTIRFNVRMLFIQGFRALGAIIIISMETPFFLLTCLPLIVLYYFLQ</sequence>
<dbReference type="InterPro" id="IPR036640">
    <property type="entry name" value="ABC1_TM_sf"/>
</dbReference>
<keyword evidence="2" id="KW-0813">Transport</keyword>
<comment type="subcellular location">
    <subcellularLocation>
        <location evidence="1">Endomembrane system</location>
        <topology evidence="1">Multi-pass membrane protein</topology>
    </subcellularLocation>
</comment>
<dbReference type="GO" id="GO:0140359">
    <property type="term" value="F:ABC-type transporter activity"/>
    <property type="evidence" value="ECO:0007669"/>
    <property type="project" value="InterPro"/>
</dbReference>
<dbReference type="PANTHER" id="PTHR24223">
    <property type="entry name" value="ATP-BINDING CASSETTE SUB-FAMILY C"/>
    <property type="match status" value="1"/>
</dbReference>
<evidence type="ECO:0000259" key="10">
    <source>
        <dbReference type="PROSITE" id="PS50929"/>
    </source>
</evidence>
<evidence type="ECO:0000256" key="2">
    <source>
        <dbReference type="ARBA" id="ARBA00022448"/>
    </source>
</evidence>
<name>A0A8X6IQ46_9ARAC</name>
<keyword evidence="3 9" id="KW-0812">Transmembrane</keyword>
<evidence type="ECO:0000256" key="3">
    <source>
        <dbReference type="ARBA" id="ARBA00022692"/>
    </source>
</evidence>
<dbReference type="GO" id="GO:0012505">
    <property type="term" value="C:endomembrane system"/>
    <property type="evidence" value="ECO:0007669"/>
    <property type="project" value="UniProtKB-SubCell"/>
</dbReference>